<feature type="coiled-coil region" evidence="6">
    <location>
        <begin position="114"/>
        <end position="141"/>
    </location>
</feature>
<gene>
    <name evidence="9" type="ORF">ElyMa_005216400</name>
</gene>
<dbReference type="SUPFAM" id="SSF57716">
    <property type="entry name" value="Glucocorticoid receptor-like (DNA-binding domain)"/>
    <property type="match status" value="1"/>
</dbReference>
<dbReference type="InterPro" id="IPR021896">
    <property type="entry name" value="THAP9-like_HTH"/>
</dbReference>
<keyword evidence="3" id="KW-0862">Zinc</keyword>
<dbReference type="Pfam" id="PF05485">
    <property type="entry name" value="THAP"/>
    <property type="match status" value="1"/>
</dbReference>
<evidence type="ECO:0000256" key="2">
    <source>
        <dbReference type="ARBA" id="ARBA00022771"/>
    </source>
</evidence>
<keyword evidence="4 5" id="KW-0238">DNA-binding</keyword>
<proteinExistence type="predicted"/>
<dbReference type="PANTHER" id="PTHR47577:SF2">
    <property type="entry name" value="THAP DOMAIN CONTAINING 9"/>
    <property type="match status" value="1"/>
</dbReference>
<comment type="caution">
    <text evidence="9">The sequence shown here is derived from an EMBL/GenBank/DDBJ whole genome shotgun (WGS) entry which is preliminary data.</text>
</comment>
<dbReference type="InterPro" id="IPR006612">
    <property type="entry name" value="THAP_Znf"/>
</dbReference>
<feature type="region of interest" description="Disordered" evidence="7">
    <location>
        <begin position="1"/>
        <end position="21"/>
    </location>
</feature>
<reference evidence="9 10" key="1">
    <citation type="journal article" date="2021" name="Elife">
        <title>Chloroplast acquisition without the gene transfer in kleptoplastic sea slugs, Plakobranchus ocellatus.</title>
        <authorList>
            <person name="Maeda T."/>
            <person name="Takahashi S."/>
            <person name="Yoshida T."/>
            <person name="Shimamura S."/>
            <person name="Takaki Y."/>
            <person name="Nagai Y."/>
            <person name="Toyoda A."/>
            <person name="Suzuki Y."/>
            <person name="Arimoto A."/>
            <person name="Ishii H."/>
            <person name="Satoh N."/>
            <person name="Nishiyama T."/>
            <person name="Hasebe M."/>
            <person name="Maruyama T."/>
            <person name="Minagawa J."/>
            <person name="Obokata J."/>
            <person name="Shigenobu S."/>
        </authorList>
    </citation>
    <scope>NUCLEOTIDE SEQUENCE [LARGE SCALE GENOMIC DNA]</scope>
</reference>
<evidence type="ECO:0000256" key="5">
    <source>
        <dbReference type="PROSITE-ProRule" id="PRU00309"/>
    </source>
</evidence>
<organism evidence="9 10">
    <name type="scientific">Elysia marginata</name>
    <dbReference type="NCBI Taxonomy" id="1093978"/>
    <lineage>
        <taxon>Eukaryota</taxon>
        <taxon>Metazoa</taxon>
        <taxon>Spiralia</taxon>
        <taxon>Lophotrochozoa</taxon>
        <taxon>Mollusca</taxon>
        <taxon>Gastropoda</taxon>
        <taxon>Heterobranchia</taxon>
        <taxon>Euthyneura</taxon>
        <taxon>Panpulmonata</taxon>
        <taxon>Sacoglossa</taxon>
        <taxon>Placobranchoidea</taxon>
        <taxon>Plakobranchidae</taxon>
        <taxon>Elysia</taxon>
    </lineage>
</organism>
<dbReference type="Pfam" id="PF21787">
    <property type="entry name" value="TNP-like_RNaseH_N"/>
    <property type="match status" value="1"/>
</dbReference>
<dbReference type="GO" id="GO:0003677">
    <property type="term" value="F:DNA binding"/>
    <property type="evidence" value="ECO:0007669"/>
    <property type="project" value="UniProtKB-UniRule"/>
</dbReference>
<keyword evidence="6" id="KW-0175">Coiled coil</keyword>
<evidence type="ECO:0000256" key="3">
    <source>
        <dbReference type="ARBA" id="ARBA00022833"/>
    </source>
</evidence>
<evidence type="ECO:0000256" key="1">
    <source>
        <dbReference type="ARBA" id="ARBA00022723"/>
    </source>
</evidence>
<name>A0AAV4JXP6_9GAST</name>
<dbReference type="PROSITE" id="PS50950">
    <property type="entry name" value="ZF_THAP"/>
    <property type="match status" value="1"/>
</dbReference>
<accession>A0AAV4JXP6</accession>
<dbReference type="Pfam" id="PF21788">
    <property type="entry name" value="TNP-like_GBD"/>
    <property type="match status" value="1"/>
</dbReference>
<dbReference type="AlphaFoldDB" id="A0AAV4JXP6"/>
<protein>
    <submittedName>
        <fullName evidence="9">THAP domain-containing protein 9</fullName>
    </submittedName>
</protein>
<keyword evidence="10" id="KW-1185">Reference proteome</keyword>
<keyword evidence="2 5" id="KW-0863">Zinc-finger</keyword>
<evidence type="ECO:0000256" key="6">
    <source>
        <dbReference type="SAM" id="Coils"/>
    </source>
</evidence>
<keyword evidence="1" id="KW-0479">Metal-binding</keyword>
<evidence type="ECO:0000256" key="4">
    <source>
        <dbReference type="ARBA" id="ARBA00023125"/>
    </source>
</evidence>
<sequence length="806" mass="91150">MAAWISRISRKNPDGTSWTPKPREKVCSAHFIERDFYKGHSRACLKPDAVPSVFPNYPTHKQLFSSRRKSPKKRSATDVCDCEPTPSTLSPSSTLKLDHGYTYPSAEAHLQTTKRKLDLSLEKQRKQASELKKVKKQVVRRDKRIEGLLQDIKKLKLIKDSDYDILDQNFDADTRTIIENELKHLCTSSNNHIYSEDLKSFAVSLHFYSAAAYEYVRKHLHLPHPNTLRKWASVHDVEPGFLKDVISGMKRQLGEDSNMADVAVMFDSMSLRKQVIYDQTLQKYVGHINQGHLQIASDDALASESLTFLAVGLKKFFKVPFGYFPIDEIDALQQAQLVKDGISLLSEAGFNVEAIVCDGSFTNQATATALGCDFKSSTLKVEIPHPDDPIKEISFLFDACHLLKNVRNCLGDLGIIRSRDGVVRWNFIVELHNLQLSSNLHLCNKLKGAHLDYAKNKMKVALAAQTLSSSVATAIDFLRDDLGLRQFFGSEPTSDAIRFINSLTDAAGKPLIQGKRKTGFVGFVVTLTSTKRIAERLLRNGYKFLLTYRLSQDHLETLFSRIRRKGGWNNNPNTLQFKFALRSLLMKNGVLSSLKGNCSPSPPDNPLLDVDGGEGNTKDKDKSEAFFQNILCNPGPYYQHVLHYIAGYIEKKLIEKLKCPHCISHLSAKEDSFSQFEQLTKRRNKGGLRLPHPDILVIVKKTDQILRTLLASAKDGPLRSVSKQTTLRTTIAVIESLGDCVFKMDHPNITHIESEDVHHVQNIKFITHLFCKMLFHHHGKLYTESYIQKDVCSVRHKLNKTVLFLH</sequence>
<dbReference type="Proteomes" id="UP000762676">
    <property type="component" value="Unassembled WGS sequence"/>
</dbReference>
<dbReference type="GO" id="GO:0008270">
    <property type="term" value="F:zinc ion binding"/>
    <property type="evidence" value="ECO:0007669"/>
    <property type="project" value="UniProtKB-KW"/>
</dbReference>
<evidence type="ECO:0000259" key="8">
    <source>
        <dbReference type="PROSITE" id="PS50950"/>
    </source>
</evidence>
<evidence type="ECO:0000256" key="7">
    <source>
        <dbReference type="SAM" id="MobiDB-lite"/>
    </source>
</evidence>
<dbReference type="InterPro" id="IPR048367">
    <property type="entry name" value="TNP-like_RNaseH_C"/>
</dbReference>
<dbReference type="Pfam" id="PF21789">
    <property type="entry name" value="TNP-like_RNaseH_C"/>
    <property type="match status" value="1"/>
</dbReference>
<feature type="domain" description="THAP-type" evidence="8">
    <location>
        <begin position="1"/>
        <end position="54"/>
    </location>
</feature>
<evidence type="ECO:0000313" key="9">
    <source>
        <dbReference type="EMBL" id="GFS26498.1"/>
    </source>
</evidence>
<dbReference type="InterPro" id="IPR048366">
    <property type="entry name" value="TNP-like_GBD"/>
</dbReference>
<dbReference type="EMBL" id="BMAT01010418">
    <property type="protein sequence ID" value="GFS26498.1"/>
    <property type="molecule type" value="Genomic_DNA"/>
</dbReference>
<dbReference type="InterPro" id="IPR048365">
    <property type="entry name" value="TNP-like_RNaseH_N"/>
</dbReference>
<dbReference type="Pfam" id="PF12017">
    <property type="entry name" value="Tnp_P_element"/>
    <property type="match status" value="1"/>
</dbReference>
<dbReference type="PANTHER" id="PTHR47577">
    <property type="entry name" value="THAP DOMAIN-CONTAINING PROTEIN 6"/>
    <property type="match status" value="1"/>
</dbReference>
<evidence type="ECO:0000313" key="10">
    <source>
        <dbReference type="Proteomes" id="UP000762676"/>
    </source>
</evidence>